<name>A0A816I8W1_BRANA</name>
<dbReference type="AlphaFoldDB" id="A0A816I8W1"/>
<proteinExistence type="predicted"/>
<organism evidence="2">
    <name type="scientific">Brassica napus</name>
    <name type="common">Rape</name>
    <dbReference type="NCBI Taxonomy" id="3708"/>
    <lineage>
        <taxon>Eukaryota</taxon>
        <taxon>Viridiplantae</taxon>
        <taxon>Streptophyta</taxon>
        <taxon>Embryophyta</taxon>
        <taxon>Tracheophyta</taxon>
        <taxon>Spermatophyta</taxon>
        <taxon>Magnoliopsida</taxon>
        <taxon>eudicotyledons</taxon>
        <taxon>Gunneridae</taxon>
        <taxon>Pentapetalae</taxon>
        <taxon>rosids</taxon>
        <taxon>malvids</taxon>
        <taxon>Brassicales</taxon>
        <taxon>Brassicaceae</taxon>
        <taxon>Brassiceae</taxon>
        <taxon>Brassica</taxon>
    </lineage>
</organism>
<sequence>SAVSRGLKSLSLFSNSRVLMELVSSRSCCVEVEGVLRDIQVLRESFVSISFSFMSRLCNSEADSIAKAALLSILCLLLAKL</sequence>
<accession>A0A816I8W1</accession>
<dbReference type="InterPro" id="IPR002156">
    <property type="entry name" value="RNaseH_domain"/>
</dbReference>
<dbReference type="GO" id="GO:0003676">
    <property type="term" value="F:nucleic acid binding"/>
    <property type="evidence" value="ECO:0007669"/>
    <property type="project" value="InterPro"/>
</dbReference>
<gene>
    <name evidence="2" type="ORF">DARMORV10_C03P34180.1</name>
</gene>
<dbReference type="GO" id="GO:0004523">
    <property type="term" value="F:RNA-DNA hybrid ribonuclease activity"/>
    <property type="evidence" value="ECO:0007669"/>
    <property type="project" value="InterPro"/>
</dbReference>
<feature type="non-terminal residue" evidence="2">
    <location>
        <position position="1"/>
    </location>
</feature>
<reference evidence="2" key="1">
    <citation type="submission" date="2021-01" db="EMBL/GenBank/DDBJ databases">
        <authorList>
            <consortium name="Genoscope - CEA"/>
            <person name="William W."/>
        </authorList>
    </citation>
    <scope>NUCLEOTIDE SEQUENCE</scope>
</reference>
<evidence type="ECO:0000313" key="2">
    <source>
        <dbReference type="EMBL" id="CAF1702091.1"/>
    </source>
</evidence>
<protein>
    <submittedName>
        <fullName evidence="2">(rape) hypothetical protein</fullName>
    </submittedName>
</protein>
<dbReference type="Proteomes" id="UP001295469">
    <property type="component" value="Chromosome C03"/>
</dbReference>
<dbReference type="EMBL" id="HG994367">
    <property type="protein sequence ID" value="CAF1702091.1"/>
    <property type="molecule type" value="Genomic_DNA"/>
</dbReference>
<dbReference type="Pfam" id="PF13456">
    <property type="entry name" value="RVT_3"/>
    <property type="match status" value="1"/>
</dbReference>
<feature type="domain" description="RNase H type-1" evidence="1">
    <location>
        <begin position="2"/>
        <end position="69"/>
    </location>
</feature>
<evidence type="ECO:0000259" key="1">
    <source>
        <dbReference type="Pfam" id="PF13456"/>
    </source>
</evidence>